<comment type="subcellular location">
    <subcellularLocation>
        <location evidence="1">Nucleus</location>
    </subcellularLocation>
</comment>
<dbReference type="GO" id="GO:0006999">
    <property type="term" value="P:nuclear pore organization"/>
    <property type="evidence" value="ECO:0007669"/>
    <property type="project" value="TreeGrafter"/>
</dbReference>
<keyword evidence="3" id="KW-0813">Transport</keyword>
<dbReference type="EMBL" id="MU005962">
    <property type="protein sequence ID" value="KAF2863148.1"/>
    <property type="molecule type" value="Genomic_DNA"/>
</dbReference>
<dbReference type="GO" id="GO:0044611">
    <property type="term" value="C:nuclear pore inner ring"/>
    <property type="evidence" value="ECO:0007669"/>
    <property type="project" value="TreeGrafter"/>
</dbReference>
<accession>A0A6A7C946</accession>
<dbReference type="GO" id="GO:0017056">
    <property type="term" value="F:structural constituent of nuclear pore"/>
    <property type="evidence" value="ECO:0007669"/>
    <property type="project" value="TreeGrafter"/>
</dbReference>
<protein>
    <recommendedName>
        <fullName evidence="7">Nucleoporin Nup186/Nup192/Nup205</fullName>
    </recommendedName>
</protein>
<sequence>MDIEDPLQRLCGLKRDLSALVEQRLPHVARLTIELDASIEDFKRLLDKKGKDEDSRKVLTSGNKITLDGTEYRINDVFKSVAIQVSDELDLDEIEAVKLCIASSTGGLDDDALPYKALLRFHQLRATMLECLRLIFEQYIDPEEGREEDKVFWFERTEAIVKASSQRTGLWEKCVAGLGEVEGFLKKLAAHQQTLVMTGVGVHGQRAEAIEAQRILLTAQHEALVGTLALLAAGDDYVNEMGFKSFVNKCAALEAPVDVTYHYLPVLVVLAARFGGNQYQTQAGVAHDLHKLFSGSGRQQWKQKEFGAAARVVWLAEYSARFVDTLTDPALRVSDRQKAEQERSDLFMGCLRERALHFILGACKFLKPEVWHDPAKLGLVNFLLADGPAVSVDAPHASAEFVNLAMCKLQDFAVQFVTNMPDAVRRLKAEEDDRRRLKFTAGESDRYEPDLERFIVIVAYSVQDDPEAAREYWSDKEGIQYGFLRWLSQRLPTPRVAAFCELLRAIANDAGSANQAHRFLLEDSAMVGGRLRKTYGVSWAQIFAELETYAASLREKPATTTSFTKDEAAPSVDFVEGVETSIMLESYLRLAAHIIRTSPDARNWLLREQTFHIGELMFQLASSGIEGRIQASCFNMLSAMLTDKVQEVNDGCWVMLDNWISGGGPADALRPQAPVRIASERHYLQRFNDKPEIATAFVSLLTALIAPSPSQAGPTLDSLPFPENLGAPNRHAGIDVYIDFAIGTVFRLSPSPVVEGLATTEGTVLRYACLDLIYTCLTTFNENLVILANATDVAVDATIKASSLATYVRLHPFARVMEWMFNDNVAAALFDSARWDLNSLDQADENSPMVQTAWKSIQVMNLILDLQTTYLDIVRPMIKMQTLSRSDAVSNSAFASFNDLALTHLSSLGHMISYLASRHVILSLESITLFRKVLSSSKLTGRGDDGSGGKPLGSRLVSTLSHTSDATSSILTHDFSITEPDIELGEEPLKVLKSRALLDMLTTSIDTSPSPSIAHSLLGFNCTERSVAIAPHSAFEEGASLFHSIVICAASTPSAVAQNNLSWLLSLKRGCLSLILKLSSSPLTAEIVKNQLQAMEPLAMLSKTQPVPSLFDGRVPSDLETLLTTSAAAVMDFFSLRELYFQFSSLDIKLNAEGGVYSNLESAASILQGTILFPDGESEATHSIFDLFDFLEVETLPPYEITPHYLKDIDLSVCLREGKYDLQIAEQLFILHTREVKGDVDPQAMEDEIQATLASLRSWNSWRGIDAARGAALSAWTDLVTLLLTTGTFDPAELEGFALRALQITLPHLEKSLGEEGEAATQLAGLVLELVPAVKQESHAARERLLAAFRVSLKAITASDDLSLRETSYRICSIIPKSAHTKQLHEILRPQIERVVATLSQDVGSVAALLFLDAAISIHQATTTSTPKILKLLEKTNLVGVLVDSSLSSAPTLFQDQREISSAMAYFQTAMVVLLRICVTAEGSSLVFNSGFFEAVRESGLFSTDPELGDGEAVKLFYGIMGAVLRVIVAVVMTGNNKVREVGRVFLTENRAVMVGVFKRESKGEDVAGIERAV</sequence>
<evidence type="ECO:0000256" key="3">
    <source>
        <dbReference type="ARBA" id="ARBA00022448"/>
    </source>
</evidence>
<name>A0A6A7C946_9PEZI</name>
<evidence type="ECO:0000256" key="1">
    <source>
        <dbReference type="ARBA" id="ARBA00004123"/>
    </source>
</evidence>
<evidence type="ECO:0000313" key="5">
    <source>
        <dbReference type="EMBL" id="KAF2863148.1"/>
    </source>
</evidence>
<organism evidence="5 6">
    <name type="scientific">Piedraia hortae CBS 480.64</name>
    <dbReference type="NCBI Taxonomy" id="1314780"/>
    <lineage>
        <taxon>Eukaryota</taxon>
        <taxon>Fungi</taxon>
        <taxon>Dikarya</taxon>
        <taxon>Ascomycota</taxon>
        <taxon>Pezizomycotina</taxon>
        <taxon>Dothideomycetes</taxon>
        <taxon>Dothideomycetidae</taxon>
        <taxon>Capnodiales</taxon>
        <taxon>Piedraiaceae</taxon>
        <taxon>Piedraia</taxon>
    </lineage>
</organism>
<keyword evidence="6" id="KW-1185">Reference proteome</keyword>
<evidence type="ECO:0008006" key="7">
    <source>
        <dbReference type="Google" id="ProtNLM"/>
    </source>
</evidence>
<dbReference type="InterPro" id="IPR021827">
    <property type="entry name" value="Nup186/Nup192/Nup205"/>
</dbReference>
<dbReference type="Proteomes" id="UP000799421">
    <property type="component" value="Unassembled WGS sequence"/>
</dbReference>
<evidence type="ECO:0000313" key="6">
    <source>
        <dbReference type="Proteomes" id="UP000799421"/>
    </source>
</evidence>
<evidence type="ECO:0000256" key="4">
    <source>
        <dbReference type="ARBA" id="ARBA00023242"/>
    </source>
</evidence>
<comment type="similarity">
    <text evidence="2">Belongs to the NUP186/NUP192/NUP205 family.</text>
</comment>
<dbReference type="PANTHER" id="PTHR31344:SF0">
    <property type="entry name" value="NUCLEAR PORE COMPLEX PROTEIN NUP205"/>
    <property type="match status" value="1"/>
</dbReference>
<evidence type="ECO:0000256" key="2">
    <source>
        <dbReference type="ARBA" id="ARBA00005892"/>
    </source>
</evidence>
<dbReference type="OrthoDB" id="2019644at2759"/>
<reference evidence="5" key="1">
    <citation type="journal article" date="2020" name="Stud. Mycol.">
        <title>101 Dothideomycetes genomes: a test case for predicting lifestyles and emergence of pathogens.</title>
        <authorList>
            <person name="Haridas S."/>
            <person name="Albert R."/>
            <person name="Binder M."/>
            <person name="Bloem J."/>
            <person name="Labutti K."/>
            <person name="Salamov A."/>
            <person name="Andreopoulos B."/>
            <person name="Baker S."/>
            <person name="Barry K."/>
            <person name="Bills G."/>
            <person name="Bluhm B."/>
            <person name="Cannon C."/>
            <person name="Castanera R."/>
            <person name="Culley D."/>
            <person name="Daum C."/>
            <person name="Ezra D."/>
            <person name="Gonzalez J."/>
            <person name="Henrissat B."/>
            <person name="Kuo A."/>
            <person name="Liang C."/>
            <person name="Lipzen A."/>
            <person name="Lutzoni F."/>
            <person name="Magnuson J."/>
            <person name="Mondo S."/>
            <person name="Nolan M."/>
            <person name="Ohm R."/>
            <person name="Pangilinan J."/>
            <person name="Park H.-J."/>
            <person name="Ramirez L."/>
            <person name="Alfaro M."/>
            <person name="Sun H."/>
            <person name="Tritt A."/>
            <person name="Yoshinaga Y."/>
            <person name="Zwiers L.-H."/>
            <person name="Turgeon B."/>
            <person name="Goodwin S."/>
            <person name="Spatafora J."/>
            <person name="Crous P."/>
            <person name="Grigoriev I."/>
        </authorList>
    </citation>
    <scope>NUCLEOTIDE SEQUENCE</scope>
    <source>
        <strain evidence="5">CBS 480.64</strain>
    </source>
</reference>
<proteinExistence type="inferred from homology"/>
<keyword evidence="4" id="KW-0539">Nucleus</keyword>
<dbReference type="Pfam" id="PF11894">
    <property type="entry name" value="Nup192"/>
    <property type="match status" value="1"/>
</dbReference>
<dbReference type="PANTHER" id="PTHR31344">
    <property type="entry name" value="NUCLEAR PORE COMPLEX PROTEIN NUP205"/>
    <property type="match status" value="1"/>
</dbReference>
<gene>
    <name evidence="5" type="ORF">K470DRAFT_298163</name>
</gene>